<reference evidence="2 3" key="1">
    <citation type="submission" date="2023-09" db="EMBL/GenBank/DDBJ databases">
        <title>Genomes of two closely related lineages of the louse Polyplax serrata with different host specificities.</title>
        <authorList>
            <person name="Martinu J."/>
            <person name="Tarabai H."/>
            <person name="Stefka J."/>
            <person name="Hypsa V."/>
        </authorList>
    </citation>
    <scope>NUCLEOTIDE SEQUENCE [LARGE SCALE GENOMIC DNA]</scope>
    <source>
        <strain evidence="2">98ZLc_SE</strain>
    </source>
</reference>
<organism evidence="2 3">
    <name type="scientific">Polyplax serrata</name>
    <name type="common">Common mouse louse</name>
    <dbReference type="NCBI Taxonomy" id="468196"/>
    <lineage>
        <taxon>Eukaryota</taxon>
        <taxon>Metazoa</taxon>
        <taxon>Ecdysozoa</taxon>
        <taxon>Arthropoda</taxon>
        <taxon>Hexapoda</taxon>
        <taxon>Insecta</taxon>
        <taxon>Pterygota</taxon>
        <taxon>Neoptera</taxon>
        <taxon>Paraneoptera</taxon>
        <taxon>Psocodea</taxon>
        <taxon>Troctomorpha</taxon>
        <taxon>Phthiraptera</taxon>
        <taxon>Anoplura</taxon>
        <taxon>Polyplacidae</taxon>
        <taxon>Polyplax</taxon>
    </lineage>
</organism>
<evidence type="ECO:0000256" key="1">
    <source>
        <dbReference type="SAM" id="MobiDB-lite"/>
    </source>
</evidence>
<protein>
    <submittedName>
        <fullName evidence="2">Uncharacterized protein</fullName>
    </submittedName>
</protein>
<gene>
    <name evidence="2" type="ORF">RUM44_002210</name>
</gene>
<evidence type="ECO:0000313" key="3">
    <source>
        <dbReference type="Proteomes" id="UP001359485"/>
    </source>
</evidence>
<comment type="caution">
    <text evidence="2">The sequence shown here is derived from an EMBL/GenBank/DDBJ whole genome shotgun (WGS) entry which is preliminary data.</text>
</comment>
<dbReference type="EMBL" id="JAWJWF010000047">
    <property type="protein sequence ID" value="KAK6622399.1"/>
    <property type="molecule type" value="Genomic_DNA"/>
</dbReference>
<feature type="compositionally biased region" description="Polar residues" evidence="1">
    <location>
        <begin position="47"/>
        <end position="58"/>
    </location>
</feature>
<sequence>MAPDDHFDPENRLHTNAVKNKQLKAYVARCQHLPFRVTFHKPGHVQNPYQKQPHTSKTMSKDRKPVLNNRFKEKRRSNRLAKLVSEPGQSVMMQTMPGKVKVQVHNFRVDLKNFMAHLCYTGHVTSPNHPLGKASLKLEPVNTF</sequence>
<name>A0ABR1AMK6_POLSC</name>
<keyword evidence="3" id="KW-1185">Reference proteome</keyword>
<evidence type="ECO:0000313" key="2">
    <source>
        <dbReference type="EMBL" id="KAK6622399.1"/>
    </source>
</evidence>
<feature type="region of interest" description="Disordered" evidence="1">
    <location>
        <begin position="41"/>
        <end position="75"/>
    </location>
</feature>
<accession>A0ABR1AMK6</accession>
<dbReference type="Proteomes" id="UP001359485">
    <property type="component" value="Unassembled WGS sequence"/>
</dbReference>
<proteinExistence type="predicted"/>